<keyword evidence="4" id="KW-1185">Reference proteome</keyword>
<proteinExistence type="inferred from homology"/>
<accession>A0A091B5X4</accession>
<dbReference type="EMBL" id="AVCK01000012">
    <property type="protein sequence ID" value="KFN47116.1"/>
    <property type="molecule type" value="Genomic_DNA"/>
</dbReference>
<comment type="caution">
    <text evidence="3">The sequence shown here is derived from an EMBL/GenBank/DDBJ whole genome shotgun (WGS) entry which is preliminary data.</text>
</comment>
<gene>
    <name evidence="3" type="ORF">N787_02085</name>
</gene>
<dbReference type="SUPFAM" id="SSF54637">
    <property type="entry name" value="Thioesterase/thiol ester dehydrase-isomerase"/>
    <property type="match status" value="1"/>
</dbReference>
<protein>
    <recommendedName>
        <fullName evidence="5">Thioesterase domain-containing protein</fullName>
    </recommendedName>
</protein>
<dbReference type="PANTHER" id="PTHR31793:SF27">
    <property type="entry name" value="NOVEL THIOESTERASE SUPERFAMILY DOMAIN AND SAPOSIN A-TYPE DOMAIN CONTAINING PROTEIN (0610012H03RIK)"/>
    <property type="match status" value="1"/>
</dbReference>
<dbReference type="InterPro" id="IPR050563">
    <property type="entry name" value="4-hydroxybenzoyl-CoA_TE"/>
</dbReference>
<dbReference type="PANTHER" id="PTHR31793">
    <property type="entry name" value="4-HYDROXYBENZOYL-COA THIOESTERASE FAMILY MEMBER"/>
    <property type="match status" value="1"/>
</dbReference>
<organism evidence="3 4">
    <name type="scientific">Arenimonas metalli CF5-1</name>
    <dbReference type="NCBI Taxonomy" id="1384056"/>
    <lineage>
        <taxon>Bacteria</taxon>
        <taxon>Pseudomonadati</taxon>
        <taxon>Pseudomonadota</taxon>
        <taxon>Gammaproteobacteria</taxon>
        <taxon>Lysobacterales</taxon>
        <taxon>Lysobacteraceae</taxon>
        <taxon>Arenimonas</taxon>
    </lineage>
</organism>
<dbReference type="RefSeq" id="WP_034211256.1">
    <property type="nucleotide sequence ID" value="NZ_AVCK01000012.1"/>
</dbReference>
<dbReference type="Proteomes" id="UP000029393">
    <property type="component" value="Unassembled WGS sequence"/>
</dbReference>
<reference evidence="3 4" key="1">
    <citation type="submission" date="2013-09" db="EMBL/GenBank/DDBJ databases">
        <title>Genome sequencing of Arenimonas metalli.</title>
        <authorList>
            <person name="Chen F."/>
            <person name="Wang G."/>
        </authorList>
    </citation>
    <scope>NUCLEOTIDE SEQUENCE [LARGE SCALE GENOMIC DNA]</scope>
    <source>
        <strain evidence="3 4">CF5-1</strain>
    </source>
</reference>
<evidence type="ECO:0000256" key="2">
    <source>
        <dbReference type="ARBA" id="ARBA00022801"/>
    </source>
</evidence>
<dbReference type="GO" id="GO:0047617">
    <property type="term" value="F:fatty acyl-CoA hydrolase activity"/>
    <property type="evidence" value="ECO:0007669"/>
    <property type="project" value="TreeGrafter"/>
</dbReference>
<dbReference type="STRING" id="1384056.N787_02085"/>
<sequence length="139" mass="16081">MPTPEHSLEIELSPGFHDLDPMDIVWHGNYVRYLELARCALLQKIDYDYPQMRDSGYAWPVVDMRCKYVRPVRYGQRIAVRATITEWENRLRMDYLIRDAVTGETIHRAHTIQVAVDLGTGEMCFASPAVLFERLGIAP</sequence>
<dbReference type="Gene3D" id="3.10.129.10">
    <property type="entry name" value="Hotdog Thioesterase"/>
    <property type="match status" value="1"/>
</dbReference>
<keyword evidence="2" id="KW-0378">Hydrolase</keyword>
<dbReference type="eggNOG" id="COG0824">
    <property type="taxonomic scope" value="Bacteria"/>
</dbReference>
<comment type="similarity">
    <text evidence="1">Belongs to the 4-hydroxybenzoyl-CoA thioesterase family.</text>
</comment>
<dbReference type="OrthoDB" id="9800856at2"/>
<evidence type="ECO:0000256" key="1">
    <source>
        <dbReference type="ARBA" id="ARBA00005953"/>
    </source>
</evidence>
<dbReference type="AlphaFoldDB" id="A0A091B5X4"/>
<dbReference type="PATRIC" id="fig|1384056.3.peg.1036"/>
<dbReference type="Pfam" id="PF13279">
    <property type="entry name" value="4HBT_2"/>
    <property type="match status" value="1"/>
</dbReference>
<dbReference type="CDD" id="cd00586">
    <property type="entry name" value="4HBT"/>
    <property type="match status" value="1"/>
</dbReference>
<evidence type="ECO:0008006" key="5">
    <source>
        <dbReference type="Google" id="ProtNLM"/>
    </source>
</evidence>
<evidence type="ECO:0000313" key="3">
    <source>
        <dbReference type="EMBL" id="KFN47116.1"/>
    </source>
</evidence>
<evidence type="ECO:0000313" key="4">
    <source>
        <dbReference type="Proteomes" id="UP000029393"/>
    </source>
</evidence>
<dbReference type="InterPro" id="IPR029069">
    <property type="entry name" value="HotDog_dom_sf"/>
</dbReference>
<name>A0A091B5X4_9GAMM</name>